<dbReference type="InterPro" id="IPR048324">
    <property type="entry name" value="ZSWIM1-3_RNaseH-like"/>
</dbReference>
<proteinExistence type="predicted"/>
<dbReference type="Pfam" id="PF21056">
    <property type="entry name" value="ZSWIM1-3_RNaseH-like"/>
    <property type="match status" value="1"/>
</dbReference>
<dbReference type="PANTHER" id="PTHR31569">
    <property type="entry name" value="SWIM-TYPE DOMAIN-CONTAINING PROTEIN"/>
    <property type="match status" value="1"/>
</dbReference>
<gene>
    <name evidence="2" type="ORF">L914_21568</name>
</gene>
<dbReference type="PANTHER" id="PTHR31569:SF4">
    <property type="entry name" value="SWIM-TYPE DOMAIN-CONTAINING PROTEIN"/>
    <property type="match status" value="1"/>
</dbReference>
<evidence type="ECO:0000259" key="1">
    <source>
        <dbReference type="Pfam" id="PF21056"/>
    </source>
</evidence>
<accession>W2M396</accession>
<dbReference type="InterPro" id="IPR052579">
    <property type="entry name" value="Zinc_finger_SWIM"/>
</dbReference>
<dbReference type="AlphaFoldDB" id="W2M396"/>
<dbReference type="Proteomes" id="UP000054532">
    <property type="component" value="Unassembled WGS sequence"/>
</dbReference>
<sequence length="93" mass="10570">MEEVKANNPAWTRLQCVLVDKDFTELSVLEKAFPGVTILLCQFHVLKYLREEIASADYGFSRSQKEQLGGVMSLLFYAKTEQSTTNASSTWFI</sequence>
<reference evidence="2" key="1">
    <citation type="submission" date="2013-11" db="EMBL/GenBank/DDBJ databases">
        <title>The Genome Sequence of Phytophthora parasitica IAC_01/95.</title>
        <authorList>
            <consortium name="The Broad Institute Genomics Platform"/>
            <person name="Russ C."/>
            <person name="Tyler B."/>
            <person name="Panabieres F."/>
            <person name="Shan W."/>
            <person name="Tripathy S."/>
            <person name="Grunwald N."/>
            <person name="Machado M."/>
            <person name="Johnson C.S."/>
            <person name="Arredondo F."/>
            <person name="Hong C."/>
            <person name="Coffey M."/>
            <person name="Young S.K."/>
            <person name="Zeng Q."/>
            <person name="Gargeya S."/>
            <person name="Fitzgerald M."/>
            <person name="Abouelleil A."/>
            <person name="Alvarado L."/>
            <person name="Chapman S.B."/>
            <person name="Gainer-Dewar J."/>
            <person name="Goldberg J."/>
            <person name="Griggs A."/>
            <person name="Gujja S."/>
            <person name="Hansen M."/>
            <person name="Howarth C."/>
            <person name="Imamovic A."/>
            <person name="Ireland A."/>
            <person name="Larimer J."/>
            <person name="McCowan C."/>
            <person name="Murphy C."/>
            <person name="Pearson M."/>
            <person name="Poon T.W."/>
            <person name="Priest M."/>
            <person name="Roberts A."/>
            <person name="Saif S."/>
            <person name="Shea T."/>
            <person name="Sykes S."/>
            <person name="Wortman J."/>
            <person name="Nusbaum C."/>
            <person name="Birren B."/>
        </authorList>
    </citation>
    <scope>NUCLEOTIDE SEQUENCE [LARGE SCALE GENOMIC DNA]</scope>
    <source>
        <strain evidence="2">IAC_01/95</strain>
    </source>
</reference>
<name>W2M396_PHYNI</name>
<organism evidence="2">
    <name type="scientific">Phytophthora nicotianae</name>
    <name type="common">Potato buckeye rot agent</name>
    <name type="synonym">Phytophthora parasitica</name>
    <dbReference type="NCBI Taxonomy" id="4792"/>
    <lineage>
        <taxon>Eukaryota</taxon>
        <taxon>Sar</taxon>
        <taxon>Stramenopiles</taxon>
        <taxon>Oomycota</taxon>
        <taxon>Peronosporomycetes</taxon>
        <taxon>Peronosporales</taxon>
        <taxon>Peronosporaceae</taxon>
        <taxon>Phytophthora</taxon>
    </lineage>
</organism>
<dbReference type="EMBL" id="KI696811">
    <property type="protein sequence ID" value="ETM30755.1"/>
    <property type="molecule type" value="Genomic_DNA"/>
</dbReference>
<evidence type="ECO:0000313" key="2">
    <source>
        <dbReference type="EMBL" id="ETM30755.1"/>
    </source>
</evidence>
<feature type="domain" description="ZSWIM1/3 RNaseH-like" evidence="1">
    <location>
        <begin position="3"/>
        <end position="39"/>
    </location>
</feature>
<protein>
    <recommendedName>
        <fullName evidence="1">ZSWIM1/3 RNaseH-like domain-containing protein</fullName>
    </recommendedName>
</protein>